<feature type="binding site" evidence="2">
    <location>
        <position position="334"/>
    </location>
    <ligand>
        <name>Zn(2+)</name>
        <dbReference type="ChEBI" id="CHEBI:29105"/>
        <note>catalytic</note>
    </ligand>
</feature>
<dbReference type="GO" id="GO:0004177">
    <property type="term" value="F:aminopeptidase activity"/>
    <property type="evidence" value="ECO:0007669"/>
    <property type="project" value="UniProtKB-KW"/>
</dbReference>
<keyword evidence="5" id="KW-0645">Protease</keyword>
<dbReference type="EMBL" id="CP129970">
    <property type="protein sequence ID" value="WMN07039.1"/>
    <property type="molecule type" value="Genomic_DNA"/>
</dbReference>
<name>A0AA51RCW9_9BACT</name>
<dbReference type="Gene3D" id="1.10.390.10">
    <property type="entry name" value="Neutral Protease Domain 2"/>
    <property type="match status" value="1"/>
</dbReference>
<dbReference type="GO" id="GO:0008270">
    <property type="term" value="F:zinc ion binding"/>
    <property type="evidence" value="ECO:0007669"/>
    <property type="project" value="InterPro"/>
</dbReference>
<feature type="domain" description="Aminopeptidase N-like N-terminal" evidence="4">
    <location>
        <begin position="47"/>
        <end position="217"/>
    </location>
</feature>
<keyword evidence="6" id="KW-1185">Reference proteome</keyword>
<reference evidence="5" key="1">
    <citation type="submission" date="2023-08" db="EMBL/GenBank/DDBJ databases">
        <title>Comparative genomics and taxonomic characterization of three novel marine species of genus Marivirga.</title>
        <authorList>
            <person name="Muhammad N."/>
            <person name="Kim S.-G."/>
        </authorList>
    </citation>
    <scope>NUCLEOTIDE SEQUENCE [LARGE SCALE GENOMIC DNA]</scope>
    <source>
        <strain evidence="5">ABR2-2</strain>
    </source>
</reference>
<dbReference type="EC" id="3.4.11.-" evidence="5"/>
<dbReference type="PANTHER" id="PTHR45726:SF3">
    <property type="entry name" value="LEUKOTRIENE A-4 HYDROLASE"/>
    <property type="match status" value="1"/>
</dbReference>
<dbReference type="Pfam" id="PF01433">
    <property type="entry name" value="Peptidase_M1"/>
    <property type="match status" value="1"/>
</dbReference>
<evidence type="ECO:0000313" key="5">
    <source>
        <dbReference type="EMBL" id="WMN07039.1"/>
    </source>
</evidence>
<keyword evidence="2" id="KW-0862">Zinc</keyword>
<dbReference type="CDD" id="cd09603">
    <property type="entry name" value="M1_APN_like"/>
    <property type="match status" value="1"/>
</dbReference>
<evidence type="ECO:0000259" key="4">
    <source>
        <dbReference type="Pfam" id="PF17900"/>
    </source>
</evidence>
<proteinExistence type="predicted"/>
<evidence type="ECO:0000256" key="2">
    <source>
        <dbReference type="PIRSR" id="PIRSR634015-3"/>
    </source>
</evidence>
<feature type="binding site" evidence="2">
    <location>
        <position position="338"/>
    </location>
    <ligand>
        <name>Zn(2+)</name>
        <dbReference type="ChEBI" id="CHEBI:29105"/>
        <note>catalytic</note>
    </ligand>
</feature>
<feature type="active site" description="Proton acceptor" evidence="1">
    <location>
        <position position="335"/>
    </location>
</feature>
<dbReference type="InterPro" id="IPR034015">
    <property type="entry name" value="M1_LTA4H"/>
</dbReference>
<evidence type="ECO:0000313" key="6">
    <source>
        <dbReference type="Proteomes" id="UP001244443"/>
    </source>
</evidence>
<dbReference type="InterPro" id="IPR045357">
    <property type="entry name" value="Aminopeptidase_N-like_N"/>
</dbReference>
<dbReference type="Pfam" id="PF17900">
    <property type="entry name" value="Peptidase_M1_N"/>
    <property type="match status" value="1"/>
</dbReference>
<dbReference type="AlphaFoldDB" id="A0AA51RCW9"/>
<dbReference type="SUPFAM" id="SSF55486">
    <property type="entry name" value="Metalloproteases ('zincins'), catalytic domain"/>
    <property type="match status" value="1"/>
</dbReference>
<dbReference type="Gene3D" id="2.60.40.1730">
    <property type="entry name" value="tricorn interacting facor f3 domain"/>
    <property type="match status" value="1"/>
</dbReference>
<evidence type="ECO:0000259" key="3">
    <source>
        <dbReference type="Pfam" id="PF01433"/>
    </source>
</evidence>
<organism evidence="5 6">
    <name type="scientific">Marivirga arenosa</name>
    <dbReference type="NCBI Taxonomy" id="3059076"/>
    <lineage>
        <taxon>Bacteria</taxon>
        <taxon>Pseudomonadati</taxon>
        <taxon>Bacteroidota</taxon>
        <taxon>Cytophagia</taxon>
        <taxon>Cytophagales</taxon>
        <taxon>Marivirgaceae</taxon>
        <taxon>Marivirga</taxon>
    </lineage>
</organism>
<keyword evidence="5" id="KW-0378">Hydrolase</keyword>
<dbReference type="InterPro" id="IPR027268">
    <property type="entry name" value="Peptidase_M4/M1_CTD_sf"/>
</dbReference>
<dbReference type="InterPro" id="IPR014782">
    <property type="entry name" value="Peptidase_M1_dom"/>
</dbReference>
<feature type="active site" description="Proton donor" evidence="1">
    <location>
        <position position="409"/>
    </location>
</feature>
<keyword evidence="5" id="KW-0031">Aminopeptidase</keyword>
<feature type="binding site" evidence="2">
    <location>
        <position position="357"/>
    </location>
    <ligand>
        <name>Zn(2+)</name>
        <dbReference type="ChEBI" id="CHEBI:29105"/>
        <note>catalytic</note>
    </ligand>
</feature>
<gene>
    <name evidence="5" type="ORF">QYS48_27550</name>
</gene>
<feature type="domain" description="Peptidase M1 membrane alanine aminopeptidase" evidence="3">
    <location>
        <begin position="267"/>
        <end position="469"/>
    </location>
</feature>
<protein>
    <submittedName>
        <fullName evidence="5">M1 family metallopeptidase</fullName>
        <ecNumber evidence="5">3.4.11.-</ecNumber>
    </submittedName>
</protein>
<dbReference type="GO" id="GO:0008237">
    <property type="term" value="F:metallopeptidase activity"/>
    <property type="evidence" value="ECO:0007669"/>
    <property type="project" value="InterPro"/>
</dbReference>
<dbReference type="InterPro" id="IPR042097">
    <property type="entry name" value="Aminopeptidase_N-like_N_sf"/>
</dbReference>
<accession>A0AA51RCW9</accession>
<sequence length="547" mass="63867">MMNIKNILLTILIYSTIYFTTSAQKVFTKADSLKGGLTEERLWWDLNYYHLSTKVHPDQQKIEGSNLIRYRVLKSHDVMQIDLQAPMQIDSVVQNGKKLAYQSTGAAHFIELHDPQPKDSYQDLIVYFSGKPRKAKNAPWDGGFSWKKDKNNQHFIATSNQGIGASIWWPCKEHPYDEPDSMLISVNIPKPLVDVSNGRLRKVEDLGDSRTYNWFVSNPINNYGVNLNIGDYVNFEEKYKGEKGVLDCSYWVLSYNLAKAKKQFKEVPRMLEAFEYWFGPYPFYEDSYKLVEAPYLGMEHQSSVTYGNEFKNGYRGRDLSQTGWGLKFDFIIIHESGHEWFANNITHNDVADMWIHEGFTHYSENLFLDYHFDSLAANAYVRGVRSSISNDRPIIGQYGVSHEGSGDMYYKGANMLHTIRQLFDDDKKWRKTLRGLNEVFYHQTVSTQQIEDYIEKAYGDTLSFVFDQYLRTTLIPTFTYRILDNKLLYKWENTVEDFKMPIRIFINGEEEWLVPNSKSYETLENLPENTDIMVDPNFYISTFNLTE</sequence>
<comment type="cofactor">
    <cofactor evidence="2">
        <name>Zn(2+)</name>
        <dbReference type="ChEBI" id="CHEBI:29105"/>
    </cofactor>
    <text evidence="2">Binds 1 zinc ion per subunit.</text>
</comment>
<evidence type="ECO:0000256" key="1">
    <source>
        <dbReference type="PIRSR" id="PIRSR634015-1"/>
    </source>
</evidence>
<dbReference type="Proteomes" id="UP001244443">
    <property type="component" value="Chromosome"/>
</dbReference>
<dbReference type="PANTHER" id="PTHR45726">
    <property type="entry name" value="LEUKOTRIENE A-4 HYDROLASE"/>
    <property type="match status" value="1"/>
</dbReference>
<dbReference type="SUPFAM" id="SSF63737">
    <property type="entry name" value="Leukotriene A4 hydrolase N-terminal domain"/>
    <property type="match status" value="1"/>
</dbReference>
<keyword evidence="2" id="KW-0479">Metal-binding</keyword>